<dbReference type="GeneID" id="94690109"/>
<evidence type="ECO:0000313" key="2">
    <source>
        <dbReference type="EMBL" id="SDY98050.1"/>
    </source>
</evidence>
<organism evidence="2 3">
    <name type="scientific">Delftia lacustris</name>
    <dbReference type="NCBI Taxonomy" id="558537"/>
    <lineage>
        <taxon>Bacteria</taxon>
        <taxon>Pseudomonadati</taxon>
        <taxon>Pseudomonadota</taxon>
        <taxon>Betaproteobacteria</taxon>
        <taxon>Burkholderiales</taxon>
        <taxon>Comamonadaceae</taxon>
        <taxon>Delftia</taxon>
    </lineage>
</organism>
<dbReference type="Proteomes" id="UP000183417">
    <property type="component" value="Unassembled WGS sequence"/>
</dbReference>
<dbReference type="InterPro" id="IPR037914">
    <property type="entry name" value="SpoVT-AbrB_sf"/>
</dbReference>
<dbReference type="RefSeq" id="WP_043790977.1">
    <property type="nucleotide sequence ID" value="NZ_CP141274.1"/>
</dbReference>
<dbReference type="InterPro" id="IPR007159">
    <property type="entry name" value="SpoVT-AbrB_dom"/>
</dbReference>
<gene>
    <name evidence="2" type="ORF">SAMN05421547_11055</name>
</gene>
<dbReference type="AlphaFoldDB" id="A0A1H3PAG8"/>
<dbReference type="SUPFAM" id="SSF89447">
    <property type="entry name" value="AbrB/MazE/MraZ-like"/>
    <property type="match status" value="1"/>
</dbReference>
<dbReference type="GO" id="GO:0001558">
    <property type="term" value="P:regulation of cell growth"/>
    <property type="evidence" value="ECO:0007669"/>
    <property type="project" value="InterPro"/>
</dbReference>
<dbReference type="NCBIfam" id="NF007429">
    <property type="entry name" value="PRK09974.1"/>
    <property type="match status" value="1"/>
</dbReference>
<feature type="domain" description="SpoVT-AbrB" evidence="1">
    <location>
        <begin position="9"/>
        <end position="55"/>
    </location>
</feature>
<name>A0A1H3PAG8_9BURK</name>
<reference evidence="2 3" key="1">
    <citation type="submission" date="2016-10" db="EMBL/GenBank/DDBJ databases">
        <authorList>
            <person name="de Groot N.N."/>
        </authorList>
    </citation>
    <scope>NUCLEOTIDE SEQUENCE [LARGE SCALE GENOMIC DNA]</scope>
    <source>
        <strain evidence="2 3">LMG 24775</strain>
    </source>
</reference>
<accession>A0A1H3PAG8</accession>
<dbReference type="GO" id="GO:0003677">
    <property type="term" value="F:DNA binding"/>
    <property type="evidence" value="ECO:0007669"/>
    <property type="project" value="InterPro"/>
</dbReference>
<dbReference type="EMBL" id="FNPE01000010">
    <property type="protein sequence ID" value="SDY98050.1"/>
    <property type="molecule type" value="Genomic_DNA"/>
</dbReference>
<dbReference type="GO" id="GO:0097351">
    <property type="term" value="F:toxin sequestering activity"/>
    <property type="evidence" value="ECO:0007669"/>
    <property type="project" value="InterPro"/>
</dbReference>
<dbReference type="InterPro" id="IPR031848">
    <property type="entry name" value="PrlF_antitoxin"/>
</dbReference>
<sequence>MFSTLEAESTLTDRYQTTIPEAVRRALHLSKRDRIHYTILPGGEVVLSRADSTEDADPVLGQFLGFLAQDMAAHPERLQTMDARLAQQIQALTEGIEVDLDAPLSADDE</sequence>
<dbReference type="Pfam" id="PF15937">
    <property type="entry name" value="PrlF_antitoxin"/>
    <property type="match status" value="1"/>
</dbReference>
<proteinExistence type="predicted"/>
<dbReference type="SMART" id="SM00966">
    <property type="entry name" value="SpoVT_AbrB"/>
    <property type="match status" value="1"/>
</dbReference>
<dbReference type="GO" id="GO:0003700">
    <property type="term" value="F:DNA-binding transcription factor activity"/>
    <property type="evidence" value="ECO:0007669"/>
    <property type="project" value="InterPro"/>
</dbReference>
<evidence type="ECO:0000313" key="3">
    <source>
        <dbReference type="Proteomes" id="UP000183417"/>
    </source>
</evidence>
<protein>
    <submittedName>
        <fullName evidence="2">Antitoxin PrlF</fullName>
    </submittedName>
</protein>
<dbReference type="Gene3D" id="2.10.260.10">
    <property type="match status" value="1"/>
</dbReference>
<evidence type="ECO:0000259" key="1">
    <source>
        <dbReference type="SMART" id="SM00966"/>
    </source>
</evidence>